<organism evidence="8 9">
    <name type="scientific">Hafnia alvei FB1</name>
    <dbReference type="NCBI Taxonomy" id="1453496"/>
    <lineage>
        <taxon>Bacteria</taxon>
        <taxon>Pseudomonadati</taxon>
        <taxon>Pseudomonadota</taxon>
        <taxon>Gammaproteobacteria</taxon>
        <taxon>Enterobacterales</taxon>
        <taxon>Hafniaceae</taxon>
        <taxon>Hafnia</taxon>
    </lineage>
</organism>
<dbReference type="GO" id="GO:0019350">
    <property type="term" value="P:teichoic acid biosynthetic process"/>
    <property type="evidence" value="ECO:0007669"/>
    <property type="project" value="UniProtKB-KW"/>
</dbReference>
<dbReference type="InterPro" id="IPR051612">
    <property type="entry name" value="Teichoic_Acid_Biosynth"/>
</dbReference>
<dbReference type="GO" id="GO:0005886">
    <property type="term" value="C:plasma membrane"/>
    <property type="evidence" value="ECO:0007669"/>
    <property type="project" value="UniProtKB-SubCell"/>
</dbReference>
<dbReference type="InterPro" id="IPR043148">
    <property type="entry name" value="TagF_C"/>
</dbReference>
<reference evidence="8 9" key="1">
    <citation type="journal article" date="2014" name="Gut Pathog.">
        <title>Gene clusters of Hafnia alvei strain FB1 important in survival and pathogenesis: a draft genome perspective.</title>
        <authorList>
            <person name="Tan J.Y."/>
            <person name="Yin W.F."/>
            <person name="Chan K.G."/>
        </authorList>
    </citation>
    <scope>NUCLEOTIDE SEQUENCE [LARGE SCALE GENOMIC DNA]</scope>
    <source>
        <strain evidence="8 9">FB1</strain>
    </source>
</reference>
<dbReference type="AlphaFoldDB" id="A0A097R3R7"/>
<dbReference type="HOGENOM" id="CLU_029598_1_1_6"/>
<evidence type="ECO:0000256" key="4">
    <source>
        <dbReference type="ARBA" id="ARBA00022679"/>
    </source>
</evidence>
<keyword evidence="7" id="KW-1133">Transmembrane helix</keyword>
<name>A0A097R3R7_HAFAL</name>
<evidence type="ECO:0000256" key="5">
    <source>
        <dbReference type="ARBA" id="ARBA00022944"/>
    </source>
</evidence>
<dbReference type="Pfam" id="PF04464">
    <property type="entry name" value="Glyphos_transf"/>
    <property type="match status" value="1"/>
</dbReference>
<dbReference type="EMBL" id="CP009706">
    <property type="protein sequence ID" value="AIU73377.1"/>
    <property type="molecule type" value="Genomic_DNA"/>
</dbReference>
<protein>
    <submittedName>
        <fullName evidence="8">Uncharacterized protein</fullName>
    </submittedName>
</protein>
<dbReference type="RefSeq" id="WP_025798192.1">
    <property type="nucleotide sequence ID" value="NZ_CP009706.1"/>
</dbReference>
<dbReference type="PATRIC" id="fig|1453496.5.peg.2837"/>
<evidence type="ECO:0000313" key="8">
    <source>
        <dbReference type="EMBL" id="AIU73377.1"/>
    </source>
</evidence>
<comment type="similarity">
    <text evidence="2">Belongs to the CDP-glycerol glycerophosphotransferase family.</text>
</comment>
<gene>
    <name evidence="8" type="ORF">AT03_13925</name>
</gene>
<keyword evidence="6 7" id="KW-0472">Membrane</keyword>
<dbReference type="PANTHER" id="PTHR37316">
    <property type="entry name" value="TEICHOIC ACID GLYCEROL-PHOSPHATE PRIMASE"/>
    <property type="match status" value="1"/>
</dbReference>
<dbReference type="Gene3D" id="3.40.50.12580">
    <property type="match status" value="1"/>
</dbReference>
<dbReference type="eggNOG" id="COG1887">
    <property type="taxonomic scope" value="Bacteria"/>
</dbReference>
<feature type="transmembrane region" description="Helical" evidence="7">
    <location>
        <begin position="7"/>
        <end position="25"/>
    </location>
</feature>
<proteinExistence type="inferred from homology"/>
<dbReference type="Gene3D" id="3.40.50.11820">
    <property type="match status" value="1"/>
</dbReference>
<dbReference type="OrthoDB" id="9802649at2"/>
<evidence type="ECO:0000256" key="3">
    <source>
        <dbReference type="ARBA" id="ARBA00022475"/>
    </source>
</evidence>
<evidence type="ECO:0000256" key="1">
    <source>
        <dbReference type="ARBA" id="ARBA00004202"/>
    </source>
</evidence>
<dbReference type="InterPro" id="IPR007554">
    <property type="entry name" value="Glycerophosphate_synth"/>
</dbReference>
<evidence type="ECO:0000256" key="7">
    <source>
        <dbReference type="SAM" id="Phobius"/>
    </source>
</evidence>
<keyword evidence="3" id="KW-1003">Cell membrane</keyword>
<keyword evidence="9" id="KW-1185">Reference proteome</keyword>
<keyword evidence="5" id="KW-0777">Teichoic acid biosynthesis</keyword>
<dbReference type="SUPFAM" id="SSF53756">
    <property type="entry name" value="UDP-Glycosyltransferase/glycogen phosphorylase"/>
    <property type="match status" value="1"/>
</dbReference>
<dbReference type="GO" id="GO:0047355">
    <property type="term" value="F:CDP-glycerol glycerophosphotransferase activity"/>
    <property type="evidence" value="ECO:0007669"/>
    <property type="project" value="InterPro"/>
</dbReference>
<evidence type="ECO:0000313" key="9">
    <source>
        <dbReference type="Proteomes" id="UP000029986"/>
    </source>
</evidence>
<evidence type="ECO:0000256" key="2">
    <source>
        <dbReference type="ARBA" id="ARBA00010488"/>
    </source>
</evidence>
<keyword evidence="4" id="KW-0808">Transferase</keyword>
<dbReference type="InterPro" id="IPR043149">
    <property type="entry name" value="TagF_N"/>
</dbReference>
<dbReference type="Proteomes" id="UP000029986">
    <property type="component" value="Chromosome"/>
</dbReference>
<dbReference type="PANTHER" id="PTHR37316:SF3">
    <property type="entry name" value="TEICHOIC ACID GLYCEROL-PHOSPHATE TRANSFERASE"/>
    <property type="match status" value="1"/>
</dbReference>
<keyword evidence="7" id="KW-0812">Transmembrane</keyword>
<sequence>MKNKTIEFIYFLIKGTFATFLSFFFNQKKMIIITSTNNVSFNFNSKYFFDYLIEQHSNECDFYYVINDEKKTKELCEQYPEAAWRFIETKSIKGMLFALKANIWITSTFELPVLSLLINRKRVVFHLGHGIPLKKIGLCEEKITKVQYLNRYIRTRQFNHVVCYSDSFKKYMEDIFRNKNITFLPFGQPRNDFLCDRDLIARKTIKSICDSINIKSKLCLYAPTWRPYENTKILPFKDFNYSTLCDYLERNDIYIFIRSHPFYPISLPEQFDFNERIINLSSSKINEIIDVLPGFDSLITDYSSIYLDYLSLGRKVGFIPYDFKQYSESVGFSIPFYDITPGSKIYTQSELIDFFQQEQNVYEKKREQVSCFLNIKSKGNSDEIYSYLSGKGYLNNL</sequence>
<comment type="subcellular location">
    <subcellularLocation>
        <location evidence="1">Cell membrane</location>
        <topology evidence="1">Peripheral membrane protein</topology>
    </subcellularLocation>
</comment>
<evidence type="ECO:0000256" key="6">
    <source>
        <dbReference type="ARBA" id="ARBA00023136"/>
    </source>
</evidence>
<accession>A0A097R3R7</accession>
<dbReference type="KEGG" id="hav:AT03_13925"/>